<evidence type="ECO:0000313" key="2">
    <source>
        <dbReference type="Proteomes" id="UP001314205"/>
    </source>
</evidence>
<evidence type="ECO:0000313" key="1">
    <source>
        <dbReference type="EMBL" id="CAK1593401.1"/>
    </source>
</evidence>
<keyword evidence="2" id="KW-1185">Reference proteome</keyword>
<gene>
    <name evidence="1" type="ORF">PARMNEM_LOCUS13185</name>
</gene>
<accession>A0AAV1LI45</accession>
<proteinExistence type="predicted"/>
<comment type="caution">
    <text evidence="1">The sequence shown here is derived from an EMBL/GenBank/DDBJ whole genome shotgun (WGS) entry which is preliminary data.</text>
</comment>
<sequence length="164" mass="18768">MHPDKNKNVAYFQNLEMKHNAQPSVSKLFSVAVNQDDDELRASYNIYLLIAQTGKPHINGETLILPAIKEVITTVLHKPTADVILKIPLSNNSVQRRIDEMAENIEESLCNHLKTSQFSIQLDESILPTNEALLLFFVRFTKDEKICQELLFARNLETGRRNHI</sequence>
<protein>
    <submittedName>
        <fullName evidence="1">Uncharacterized protein</fullName>
    </submittedName>
</protein>
<reference evidence="1 2" key="1">
    <citation type="submission" date="2023-11" db="EMBL/GenBank/DDBJ databases">
        <authorList>
            <person name="Hedman E."/>
            <person name="Englund M."/>
            <person name="Stromberg M."/>
            <person name="Nyberg Akerstrom W."/>
            <person name="Nylinder S."/>
            <person name="Jareborg N."/>
            <person name="Kallberg Y."/>
            <person name="Kronander E."/>
        </authorList>
    </citation>
    <scope>NUCLEOTIDE SEQUENCE [LARGE SCALE GENOMIC DNA]</scope>
</reference>
<dbReference type="AlphaFoldDB" id="A0AAV1LI45"/>
<name>A0AAV1LI45_9NEOP</name>
<dbReference type="PANTHER" id="PTHR45913:SF22">
    <property type="entry name" value="SCAN BOX DOMAIN-CONTAINING PROTEIN"/>
    <property type="match status" value="1"/>
</dbReference>
<organism evidence="1 2">
    <name type="scientific">Parnassius mnemosyne</name>
    <name type="common">clouded apollo</name>
    <dbReference type="NCBI Taxonomy" id="213953"/>
    <lineage>
        <taxon>Eukaryota</taxon>
        <taxon>Metazoa</taxon>
        <taxon>Ecdysozoa</taxon>
        <taxon>Arthropoda</taxon>
        <taxon>Hexapoda</taxon>
        <taxon>Insecta</taxon>
        <taxon>Pterygota</taxon>
        <taxon>Neoptera</taxon>
        <taxon>Endopterygota</taxon>
        <taxon>Lepidoptera</taxon>
        <taxon>Glossata</taxon>
        <taxon>Ditrysia</taxon>
        <taxon>Papilionoidea</taxon>
        <taxon>Papilionidae</taxon>
        <taxon>Parnassiinae</taxon>
        <taxon>Parnassini</taxon>
        <taxon>Parnassius</taxon>
        <taxon>Driopa</taxon>
    </lineage>
</organism>
<dbReference type="EMBL" id="CAVLGL010000088">
    <property type="protein sequence ID" value="CAK1593401.1"/>
    <property type="molecule type" value="Genomic_DNA"/>
</dbReference>
<dbReference type="Proteomes" id="UP001314205">
    <property type="component" value="Unassembled WGS sequence"/>
</dbReference>
<dbReference type="PANTHER" id="PTHR45913">
    <property type="entry name" value="EPM2A-INTERACTING PROTEIN 1"/>
    <property type="match status" value="1"/>
</dbReference>